<evidence type="ECO:0000259" key="8">
    <source>
        <dbReference type="PROSITE" id="PS51007"/>
    </source>
</evidence>
<dbReference type="Pfam" id="PF00034">
    <property type="entry name" value="Cytochrom_C"/>
    <property type="match status" value="1"/>
</dbReference>
<proteinExistence type="predicted"/>
<gene>
    <name evidence="9" type="ORF">PSQ40_03565</name>
</gene>
<keyword evidence="4" id="KW-0249">Electron transport</keyword>
<dbReference type="Proteomes" id="UP001528673">
    <property type="component" value="Unassembled WGS sequence"/>
</dbReference>
<dbReference type="Gene3D" id="1.10.760.10">
    <property type="entry name" value="Cytochrome c-like domain"/>
    <property type="match status" value="1"/>
</dbReference>
<evidence type="ECO:0000313" key="10">
    <source>
        <dbReference type="Proteomes" id="UP001528673"/>
    </source>
</evidence>
<keyword evidence="3 6" id="KW-0479">Metal-binding</keyword>
<dbReference type="PRINTS" id="PR00606">
    <property type="entry name" value="CYTCHROMECID"/>
</dbReference>
<evidence type="ECO:0000256" key="2">
    <source>
        <dbReference type="ARBA" id="ARBA00022617"/>
    </source>
</evidence>
<feature type="transmembrane region" description="Helical" evidence="7">
    <location>
        <begin position="12"/>
        <end position="32"/>
    </location>
</feature>
<keyword evidence="1" id="KW-0813">Transport</keyword>
<evidence type="ECO:0000256" key="4">
    <source>
        <dbReference type="ARBA" id="ARBA00022982"/>
    </source>
</evidence>
<keyword evidence="2 6" id="KW-0349">Heme</keyword>
<keyword evidence="5 6" id="KW-0408">Iron</keyword>
<evidence type="ECO:0000313" key="9">
    <source>
        <dbReference type="EMBL" id="MDD0837644.1"/>
    </source>
</evidence>
<comment type="caution">
    <text evidence="9">The sequence shown here is derived from an EMBL/GenBank/DDBJ whole genome shotgun (WGS) entry which is preliminary data.</text>
</comment>
<evidence type="ECO:0000256" key="6">
    <source>
        <dbReference type="PROSITE-ProRule" id="PRU00433"/>
    </source>
</evidence>
<keyword evidence="7" id="KW-0812">Transmembrane</keyword>
<evidence type="ECO:0000256" key="5">
    <source>
        <dbReference type="ARBA" id="ARBA00023004"/>
    </source>
</evidence>
<dbReference type="InterPro" id="IPR036909">
    <property type="entry name" value="Cyt_c-like_dom_sf"/>
</dbReference>
<dbReference type="EMBL" id="JAQSIP010000002">
    <property type="protein sequence ID" value="MDD0837644.1"/>
    <property type="molecule type" value="Genomic_DNA"/>
</dbReference>
<dbReference type="SUPFAM" id="SSF46626">
    <property type="entry name" value="Cytochrome c"/>
    <property type="match status" value="1"/>
</dbReference>
<sequence>MNTPPARRRPWLWPLLGGCVAALLALGGWWWWRAPGPEAAAPPAQQTGLALLKARGCLSCHGLVGRQVGPGFAQVAERYQGDPGAAARLASHIREGSVGRWGRLVMPPQVRVSESEALLLAEWILTQPAPPR</sequence>
<evidence type="ECO:0000256" key="1">
    <source>
        <dbReference type="ARBA" id="ARBA00022448"/>
    </source>
</evidence>
<evidence type="ECO:0000256" key="7">
    <source>
        <dbReference type="SAM" id="Phobius"/>
    </source>
</evidence>
<dbReference type="RefSeq" id="WP_273948895.1">
    <property type="nucleotide sequence ID" value="NZ_JAQSIP010000002.1"/>
</dbReference>
<reference evidence="9 10" key="1">
    <citation type="submission" date="2023-02" db="EMBL/GenBank/DDBJ databases">
        <title>Bacterial whole genomic sequence of Curvibacter sp. HBC61.</title>
        <authorList>
            <person name="Le V."/>
            <person name="Ko S.-R."/>
            <person name="Ahn C.-Y."/>
            <person name="Oh H.-M."/>
        </authorList>
    </citation>
    <scope>NUCLEOTIDE SEQUENCE [LARGE SCALE GENOMIC DNA]</scope>
    <source>
        <strain evidence="9 10">HBC61</strain>
    </source>
</reference>
<dbReference type="InterPro" id="IPR002324">
    <property type="entry name" value="Cyt_c_ID"/>
</dbReference>
<keyword evidence="7" id="KW-0472">Membrane</keyword>
<organism evidence="9 10">
    <name type="scientific">Curvibacter cyanobacteriorum</name>
    <dbReference type="NCBI Taxonomy" id="3026422"/>
    <lineage>
        <taxon>Bacteria</taxon>
        <taxon>Pseudomonadati</taxon>
        <taxon>Pseudomonadota</taxon>
        <taxon>Betaproteobacteria</taxon>
        <taxon>Burkholderiales</taxon>
        <taxon>Comamonadaceae</taxon>
        <taxon>Curvibacter</taxon>
    </lineage>
</organism>
<accession>A0ABT5MUC9</accession>
<keyword evidence="7" id="KW-1133">Transmembrane helix</keyword>
<dbReference type="InterPro" id="IPR009056">
    <property type="entry name" value="Cyt_c-like_dom"/>
</dbReference>
<name>A0ABT5MUC9_9BURK</name>
<dbReference type="PROSITE" id="PS51007">
    <property type="entry name" value="CYTC"/>
    <property type="match status" value="1"/>
</dbReference>
<protein>
    <submittedName>
        <fullName evidence="9">C-type cytochrome</fullName>
    </submittedName>
</protein>
<keyword evidence="10" id="KW-1185">Reference proteome</keyword>
<feature type="domain" description="Cytochrome c" evidence="8">
    <location>
        <begin position="43"/>
        <end position="128"/>
    </location>
</feature>
<evidence type="ECO:0000256" key="3">
    <source>
        <dbReference type="ARBA" id="ARBA00022723"/>
    </source>
</evidence>